<sequence length="281" mass="31170">MRSKGSVLKPFEEATSSSFSVDERLLWSTNRRTKRPKDAAYSLLGIFELHMPLIYGEGPNNTMNRLIETIRDYYVDDHLQATGKDLTTAIQEGSPRFVEYLVRYEALVNYANEAANGETMLHMAVRVRHDTILNTLLEAKPRLDVFSRQGITPLMLTAIDGYPSAICKLLDAGCALDLCLRPTRQSPQGTIDLDNDITDGRTAVLLAAQNGHSDALQVLLKRGGSVNAMTTRGFTPLIAAAMHGHTACVELLLRYRVNVEAMIVGGFTHSISLLIPVIRRW</sequence>
<evidence type="ECO:0000313" key="4">
    <source>
        <dbReference type="EMBL" id="KKY23431.1"/>
    </source>
</evidence>
<dbReference type="EMBL" id="LCWF01000067">
    <property type="protein sequence ID" value="KKY23431.1"/>
    <property type="molecule type" value="Genomic_DNA"/>
</dbReference>
<dbReference type="SMART" id="SM00248">
    <property type="entry name" value="ANK"/>
    <property type="match status" value="4"/>
</dbReference>
<keyword evidence="1" id="KW-0677">Repeat</keyword>
<dbReference type="AlphaFoldDB" id="A0A0G2EMT5"/>
<reference evidence="4 5" key="1">
    <citation type="submission" date="2015-05" db="EMBL/GenBank/DDBJ databases">
        <title>Distinctive expansion of gene families associated with plant cell wall degradation and secondary metabolism in the genomes of grapevine trunk pathogens.</title>
        <authorList>
            <person name="Lawrence D.P."/>
            <person name="Travadon R."/>
            <person name="Rolshausen P.E."/>
            <person name="Baumgartner K."/>
        </authorList>
    </citation>
    <scope>NUCLEOTIDE SEQUENCE [LARGE SCALE GENOMIC DNA]</scope>
    <source>
        <strain evidence="4">UCRPC4</strain>
    </source>
</reference>
<dbReference type="PANTHER" id="PTHR24198">
    <property type="entry name" value="ANKYRIN REPEAT AND PROTEIN KINASE DOMAIN-CONTAINING PROTEIN"/>
    <property type="match status" value="1"/>
</dbReference>
<dbReference type="Gene3D" id="1.25.40.20">
    <property type="entry name" value="Ankyrin repeat-containing domain"/>
    <property type="match status" value="2"/>
</dbReference>
<dbReference type="InterPro" id="IPR002110">
    <property type="entry name" value="Ankyrin_rpt"/>
</dbReference>
<dbReference type="SUPFAM" id="SSF48403">
    <property type="entry name" value="Ankyrin repeat"/>
    <property type="match status" value="1"/>
</dbReference>
<dbReference type="PROSITE" id="PS50297">
    <property type="entry name" value="ANK_REP_REGION"/>
    <property type="match status" value="2"/>
</dbReference>
<gene>
    <name evidence="4" type="ORF">UCRPC4_g02879</name>
</gene>
<feature type="repeat" description="ANK" evidence="3">
    <location>
        <begin position="116"/>
        <end position="148"/>
    </location>
</feature>
<feature type="repeat" description="ANK" evidence="3">
    <location>
        <begin position="199"/>
        <end position="231"/>
    </location>
</feature>
<organism evidence="4 5">
    <name type="scientific">Phaeomoniella chlamydospora</name>
    <name type="common">Phaeoacremonium chlamydosporum</name>
    <dbReference type="NCBI Taxonomy" id="158046"/>
    <lineage>
        <taxon>Eukaryota</taxon>
        <taxon>Fungi</taxon>
        <taxon>Dikarya</taxon>
        <taxon>Ascomycota</taxon>
        <taxon>Pezizomycotina</taxon>
        <taxon>Eurotiomycetes</taxon>
        <taxon>Chaetothyriomycetidae</taxon>
        <taxon>Phaeomoniellales</taxon>
        <taxon>Phaeomoniellaceae</taxon>
        <taxon>Phaeomoniella</taxon>
    </lineage>
</organism>
<feature type="repeat" description="ANK" evidence="3">
    <location>
        <begin position="232"/>
        <end position="264"/>
    </location>
</feature>
<dbReference type="PANTHER" id="PTHR24198:SF165">
    <property type="entry name" value="ANKYRIN REPEAT-CONTAINING PROTEIN-RELATED"/>
    <property type="match status" value="1"/>
</dbReference>
<comment type="caution">
    <text evidence="4">The sequence shown here is derived from an EMBL/GenBank/DDBJ whole genome shotgun (WGS) entry which is preliminary data.</text>
</comment>
<evidence type="ECO:0000313" key="5">
    <source>
        <dbReference type="Proteomes" id="UP000053317"/>
    </source>
</evidence>
<reference evidence="4 5" key="2">
    <citation type="submission" date="2015-05" db="EMBL/GenBank/DDBJ databases">
        <authorList>
            <person name="Morales-Cruz A."/>
            <person name="Amrine K.C."/>
            <person name="Cantu D."/>
        </authorList>
    </citation>
    <scope>NUCLEOTIDE SEQUENCE [LARGE SCALE GENOMIC DNA]</scope>
    <source>
        <strain evidence="4">UCRPC4</strain>
    </source>
</reference>
<keyword evidence="5" id="KW-1185">Reference proteome</keyword>
<accession>A0A0G2EMT5</accession>
<dbReference type="InterPro" id="IPR036770">
    <property type="entry name" value="Ankyrin_rpt-contain_sf"/>
</dbReference>
<dbReference type="PROSITE" id="PS50088">
    <property type="entry name" value="ANK_REPEAT"/>
    <property type="match status" value="3"/>
</dbReference>
<dbReference type="Pfam" id="PF12796">
    <property type="entry name" value="Ank_2"/>
    <property type="match status" value="2"/>
</dbReference>
<proteinExistence type="predicted"/>
<evidence type="ECO:0000256" key="2">
    <source>
        <dbReference type="ARBA" id="ARBA00023043"/>
    </source>
</evidence>
<dbReference type="OrthoDB" id="4772757at2759"/>
<name>A0A0G2EMT5_PHACM</name>
<keyword evidence="2 3" id="KW-0040">ANK repeat</keyword>
<dbReference type="Proteomes" id="UP000053317">
    <property type="component" value="Unassembled WGS sequence"/>
</dbReference>
<protein>
    <submittedName>
        <fullName evidence="4">Putative vegetative incompatibility protein het-e-1</fullName>
    </submittedName>
</protein>
<evidence type="ECO:0000256" key="1">
    <source>
        <dbReference type="ARBA" id="ARBA00022737"/>
    </source>
</evidence>
<evidence type="ECO:0000256" key="3">
    <source>
        <dbReference type="PROSITE-ProRule" id="PRU00023"/>
    </source>
</evidence>